<reference evidence="2 3" key="1">
    <citation type="submission" date="2019-06" db="EMBL/GenBank/DDBJ databases">
        <title>Draft genome of Aliikangiella marina GYP-15.</title>
        <authorList>
            <person name="Wang G."/>
        </authorList>
    </citation>
    <scope>NUCLEOTIDE SEQUENCE [LARGE SCALE GENOMIC DNA]</scope>
    <source>
        <strain evidence="2 3">GYP-15</strain>
    </source>
</reference>
<protein>
    <recommendedName>
        <fullName evidence="4">DUF1585 domain-containing protein</fullName>
    </recommendedName>
</protein>
<keyword evidence="1" id="KW-0732">Signal</keyword>
<evidence type="ECO:0000313" key="3">
    <source>
        <dbReference type="Proteomes" id="UP000317839"/>
    </source>
</evidence>
<evidence type="ECO:0000256" key="1">
    <source>
        <dbReference type="SAM" id="SignalP"/>
    </source>
</evidence>
<dbReference type="Proteomes" id="UP000317839">
    <property type="component" value="Unassembled WGS sequence"/>
</dbReference>
<gene>
    <name evidence="2" type="ORF">FLL45_11320</name>
</gene>
<accession>A0A545TEK5</accession>
<name>A0A545TEK5_9GAMM</name>
<keyword evidence="3" id="KW-1185">Reference proteome</keyword>
<feature type="chain" id="PRO_5021713283" description="DUF1585 domain-containing protein" evidence="1">
    <location>
        <begin position="20"/>
        <end position="396"/>
    </location>
</feature>
<organism evidence="2 3">
    <name type="scientific">Aliikangiella marina</name>
    <dbReference type="NCBI Taxonomy" id="1712262"/>
    <lineage>
        <taxon>Bacteria</taxon>
        <taxon>Pseudomonadati</taxon>
        <taxon>Pseudomonadota</taxon>
        <taxon>Gammaproteobacteria</taxon>
        <taxon>Oceanospirillales</taxon>
        <taxon>Pleioneaceae</taxon>
        <taxon>Aliikangiella</taxon>
    </lineage>
</organism>
<dbReference type="AlphaFoldDB" id="A0A545TEK5"/>
<evidence type="ECO:0000313" key="2">
    <source>
        <dbReference type="EMBL" id="TQV75654.1"/>
    </source>
</evidence>
<evidence type="ECO:0008006" key="4">
    <source>
        <dbReference type="Google" id="ProtNLM"/>
    </source>
</evidence>
<proteinExistence type="predicted"/>
<dbReference type="OrthoDB" id="5753229at2"/>
<dbReference type="EMBL" id="VIKR01000002">
    <property type="protein sequence ID" value="TQV75654.1"/>
    <property type="molecule type" value="Genomic_DNA"/>
</dbReference>
<comment type="caution">
    <text evidence="2">The sequence shown here is derived from an EMBL/GenBank/DDBJ whole genome shotgun (WGS) entry which is preliminary data.</text>
</comment>
<feature type="signal peptide" evidence="1">
    <location>
        <begin position="1"/>
        <end position="19"/>
    </location>
</feature>
<sequence>MLKGIVAGLITLISLNAAAGPREQAKRIHDRLAGIPPTEAILADMEADIASGDALAAAYTAMDNDAFYSVTLKNWVTPWTNEPMTVFAPLNDYTATVIGMIRDDVDIREMLYGNVIYTAPGQGLPAYSNSNNNHYEQMELQRLPLGTVLQQATQTSVTGLEAEATAGVLTTRQAAKAFLIDGTNRAQFRFALLNHFCGDLEPLKDIERSADRIRQDVSRSPGGDSRIFMNSCYGCHAGMDAFIGSFAYYDYVYDMDNDPDGENGQLVYNSQGVTDPETGTRVVAKYHNNKFNFPGGYITEDDSWENYWRKGPNQLIGWDDSLPGTGNGAKSMGMELSHSARFSRCQVEKVFENVCLRPPVDANDRAQINSMITSLANNGYQLKRTFAESAVYCMGE</sequence>